<dbReference type="EMBL" id="JAUEDM010000001">
    <property type="protein sequence ID" value="KAK3330240.1"/>
    <property type="molecule type" value="Genomic_DNA"/>
</dbReference>
<feature type="compositionally biased region" description="Low complexity" evidence="1">
    <location>
        <begin position="218"/>
        <end position="228"/>
    </location>
</feature>
<name>A0AAE0ISH2_9PEZI</name>
<feature type="compositionally biased region" description="Polar residues" evidence="1">
    <location>
        <begin position="89"/>
        <end position="106"/>
    </location>
</feature>
<evidence type="ECO:0000313" key="2">
    <source>
        <dbReference type="EMBL" id="KAK3330240.1"/>
    </source>
</evidence>
<feature type="region of interest" description="Disordered" evidence="1">
    <location>
        <begin position="1"/>
        <end position="110"/>
    </location>
</feature>
<feature type="compositionally biased region" description="Polar residues" evidence="1">
    <location>
        <begin position="427"/>
        <end position="440"/>
    </location>
</feature>
<feature type="compositionally biased region" description="Basic and acidic residues" evidence="1">
    <location>
        <begin position="64"/>
        <end position="73"/>
    </location>
</feature>
<feature type="compositionally biased region" description="Basic and acidic residues" evidence="1">
    <location>
        <begin position="671"/>
        <end position="687"/>
    </location>
</feature>
<reference evidence="2" key="2">
    <citation type="submission" date="2023-06" db="EMBL/GenBank/DDBJ databases">
        <authorList>
            <consortium name="Lawrence Berkeley National Laboratory"/>
            <person name="Haridas S."/>
            <person name="Hensen N."/>
            <person name="Bonometti L."/>
            <person name="Westerberg I."/>
            <person name="Brannstrom I.O."/>
            <person name="Guillou S."/>
            <person name="Cros-Aarteil S."/>
            <person name="Calhoun S."/>
            <person name="Kuo A."/>
            <person name="Mondo S."/>
            <person name="Pangilinan J."/>
            <person name="Riley R."/>
            <person name="Labutti K."/>
            <person name="Andreopoulos B."/>
            <person name="Lipzen A."/>
            <person name="Chen C."/>
            <person name="Yanf M."/>
            <person name="Daum C."/>
            <person name="Ng V."/>
            <person name="Clum A."/>
            <person name="Steindorff A."/>
            <person name="Ohm R."/>
            <person name="Martin F."/>
            <person name="Silar P."/>
            <person name="Natvig D."/>
            <person name="Lalanne C."/>
            <person name="Gautier V."/>
            <person name="Ament-Velasquez S.L."/>
            <person name="Kruys A."/>
            <person name="Hutchinson M.I."/>
            <person name="Powell A.J."/>
            <person name="Barry K."/>
            <person name="Miller A.N."/>
            <person name="Grigoriev I.V."/>
            <person name="Debuchy R."/>
            <person name="Gladieux P."/>
            <person name="Thoren M.H."/>
            <person name="Johannesson H."/>
        </authorList>
    </citation>
    <scope>NUCLEOTIDE SEQUENCE</scope>
    <source>
        <strain evidence="2">CBS 118394</strain>
    </source>
</reference>
<reference evidence="2" key="1">
    <citation type="journal article" date="2023" name="Mol. Phylogenet. Evol.">
        <title>Genome-scale phylogeny and comparative genomics of the fungal order Sordariales.</title>
        <authorList>
            <person name="Hensen N."/>
            <person name="Bonometti L."/>
            <person name="Westerberg I."/>
            <person name="Brannstrom I.O."/>
            <person name="Guillou S."/>
            <person name="Cros-Aarteil S."/>
            <person name="Calhoun S."/>
            <person name="Haridas S."/>
            <person name="Kuo A."/>
            <person name="Mondo S."/>
            <person name="Pangilinan J."/>
            <person name="Riley R."/>
            <person name="LaButti K."/>
            <person name="Andreopoulos B."/>
            <person name="Lipzen A."/>
            <person name="Chen C."/>
            <person name="Yan M."/>
            <person name="Daum C."/>
            <person name="Ng V."/>
            <person name="Clum A."/>
            <person name="Steindorff A."/>
            <person name="Ohm R.A."/>
            <person name="Martin F."/>
            <person name="Silar P."/>
            <person name="Natvig D.O."/>
            <person name="Lalanne C."/>
            <person name="Gautier V."/>
            <person name="Ament-Velasquez S.L."/>
            <person name="Kruys A."/>
            <person name="Hutchinson M.I."/>
            <person name="Powell A.J."/>
            <person name="Barry K."/>
            <person name="Miller A.N."/>
            <person name="Grigoriev I.V."/>
            <person name="Debuchy R."/>
            <person name="Gladieux P."/>
            <person name="Hiltunen Thoren M."/>
            <person name="Johannesson H."/>
        </authorList>
    </citation>
    <scope>NUCLEOTIDE SEQUENCE</scope>
    <source>
        <strain evidence="2">CBS 118394</strain>
    </source>
</reference>
<feature type="region of interest" description="Disordered" evidence="1">
    <location>
        <begin position="202"/>
        <end position="289"/>
    </location>
</feature>
<accession>A0AAE0ISH2</accession>
<evidence type="ECO:0000256" key="1">
    <source>
        <dbReference type="SAM" id="MobiDB-lite"/>
    </source>
</evidence>
<feature type="compositionally biased region" description="Polar residues" evidence="1">
    <location>
        <begin position="14"/>
        <end position="30"/>
    </location>
</feature>
<proteinExistence type="predicted"/>
<feature type="region of interest" description="Disordered" evidence="1">
    <location>
        <begin position="304"/>
        <end position="343"/>
    </location>
</feature>
<sequence>MDPSGGVRSHSDSETQQTLNDTPSVDQSTVPIAVTTKDDVGHREEDASTDDQPIVPSVVNAQDDVGHHEKDASTDTSPTNSIGEGAGSLNGSLRGQPGSRATSQQPGYLRGGRAHREWTASYGKVQKCDFCGERSKGVLQMCAKCTVYICQDCAIEGKWKGDNQHYIEAATLDWQSRAASRFKTPKAPSNGRKRRRATSLAISVGNANQDSGPGTGGSNTSSHTAASTIHQDIVEEDDRPAPKQSRQTNKPAVRRSVTQVHDRTPLPDSRPATMMPGYGQGVGGGDRDYMTPRSVERHARVPVHSTPTADPQNVPGGRGSGQVTSHRPAGSVNRPQHPPVQNAPRDITLTAAAARSELRAAAAAALEHLNGPLPLEKATDDVMVLDDDDDDDYDYVPAGAPQPPRIQNRQRAAPAPISTGHPKNGVRRSTATPRTSSAVSHPSGRPEIVPTPQPRLRQNHRYTGAFNSRDRERLVFGLYQDIFGERIQPTFLTISDMPNTWQPRMDDDDPGVPRHRGLHGRPPTEYELHHQRVVEATTQFHPPGSMPPPPPGYVEHAFQQYPSGYYHPSARTTPMHHPHNEFSPEDLQILFNDRDLLHTMQALWDNHPEILRIRHQPGAGGELAALQLLWEVAEVRRTRVTVHYFSQSIRWFADLRHHYERGRSESQLPGDYHHENHCDDGHQGHYH</sequence>
<feature type="region of interest" description="Disordered" evidence="1">
    <location>
        <begin position="397"/>
        <end position="455"/>
    </location>
</feature>
<dbReference type="Proteomes" id="UP001283341">
    <property type="component" value="Unassembled WGS sequence"/>
</dbReference>
<gene>
    <name evidence="2" type="ORF">B0H66DRAFT_52131</name>
</gene>
<dbReference type="AlphaFoldDB" id="A0AAE0ISH2"/>
<evidence type="ECO:0000313" key="3">
    <source>
        <dbReference type="Proteomes" id="UP001283341"/>
    </source>
</evidence>
<feature type="region of interest" description="Disordered" evidence="1">
    <location>
        <begin position="664"/>
        <end position="687"/>
    </location>
</feature>
<comment type="caution">
    <text evidence="2">The sequence shown here is derived from an EMBL/GenBank/DDBJ whole genome shotgun (WGS) entry which is preliminary data.</text>
</comment>
<organism evidence="2 3">
    <name type="scientific">Apodospora peruviana</name>
    <dbReference type="NCBI Taxonomy" id="516989"/>
    <lineage>
        <taxon>Eukaryota</taxon>
        <taxon>Fungi</taxon>
        <taxon>Dikarya</taxon>
        <taxon>Ascomycota</taxon>
        <taxon>Pezizomycotina</taxon>
        <taxon>Sordariomycetes</taxon>
        <taxon>Sordariomycetidae</taxon>
        <taxon>Sordariales</taxon>
        <taxon>Lasiosphaeriaceae</taxon>
        <taxon>Apodospora</taxon>
    </lineage>
</organism>
<protein>
    <submittedName>
        <fullName evidence="2">Uncharacterized protein</fullName>
    </submittedName>
</protein>
<feature type="compositionally biased region" description="Basic and acidic residues" evidence="1">
    <location>
        <begin position="36"/>
        <end position="46"/>
    </location>
</feature>
<keyword evidence="3" id="KW-1185">Reference proteome</keyword>